<name>A0A6G0W0U6_APHCR</name>
<gene>
    <name evidence="1" type="ORF">FWK35_00026814</name>
</gene>
<dbReference type="OrthoDB" id="6753017at2759"/>
<sequence>MKIDNKHIGILSNWLNIHSPFPELHEIMSISTGVVGNEQINCYQAQEVGQQTMKNVIGDNFSDIKFQRSNRVVSLDFAKKLTVCIRDEILSIDPLLLFQRIMIRVKTEEELKECFEYEIFHFHCSTNQVKCGKQKNRFYMITTNTYNVLDKNVVVVIDGGFLLHRVVWPSTSTYGNIIENYVNYVKRHYGSNCVVVFDGYANTELNIKNSEAATKKYVYEYRHNF</sequence>
<reference evidence="1 2" key="1">
    <citation type="submission" date="2019-08" db="EMBL/GenBank/DDBJ databases">
        <title>Whole genome of Aphis craccivora.</title>
        <authorList>
            <person name="Voronova N.V."/>
            <person name="Shulinski R.S."/>
            <person name="Bandarenka Y.V."/>
            <person name="Zhorov D.G."/>
            <person name="Warner D."/>
        </authorList>
    </citation>
    <scope>NUCLEOTIDE SEQUENCE [LARGE SCALE GENOMIC DNA]</scope>
    <source>
        <strain evidence="1">180601</strain>
        <tissue evidence="1">Whole Body</tissue>
    </source>
</reference>
<accession>A0A6G0W0U6</accession>
<comment type="caution">
    <text evidence="1">The sequence shown here is derived from an EMBL/GenBank/DDBJ whole genome shotgun (WGS) entry which is preliminary data.</text>
</comment>
<keyword evidence="2" id="KW-1185">Reference proteome</keyword>
<protein>
    <submittedName>
        <fullName evidence="1">Uncharacterized protein</fullName>
    </submittedName>
</protein>
<feature type="non-terminal residue" evidence="1">
    <location>
        <position position="225"/>
    </location>
</feature>
<dbReference type="Proteomes" id="UP000478052">
    <property type="component" value="Unassembled WGS sequence"/>
</dbReference>
<evidence type="ECO:0000313" key="1">
    <source>
        <dbReference type="EMBL" id="KAF0718293.1"/>
    </source>
</evidence>
<organism evidence="1 2">
    <name type="scientific">Aphis craccivora</name>
    <name type="common">Cowpea aphid</name>
    <dbReference type="NCBI Taxonomy" id="307492"/>
    <lineage>
        <taxon>Eukaryota</taxon>
        <taxon>Metazoa</taxon>
        <taxon>Ecdysozoa</taxon>
        <taxon>Arthropoda</taxon>
        <taxon>Hexapoda</taxon>
        <taxon>Insecta</taxon>
        <taxon>Pterygota</taxon>
        <taxon>Neoptera</taxon>
        <taxon>Paraneoptera</taxon>
        <taxon>Hemiptera</taxon>
        <taxon>Sternorrhyncha</taxon>
        <taxon>Aphidomorpha</taxon>
        <taxon>Aphidoidea</taxon>
        <taxon>Aphididae</taxon>
        <taxon>Aphidini</taxon>
        <taxon>Aphis</taxon>
        <taxon>Aphis</taxon>
    </lineage>
</organism>
<proteinExistence type="predicted"/>
<dbReference type="AlphaFoldDB" id="A0A6G0W0U6"/>
<evidence type="ECO:0000313" key="2">
    <source>
        <dbReference type="Proteomes" id="UP000478052"/>
    </source>
</evidence>
<dbReference type="EMBL" id="VUJU01009693">
    <property type="protein sequence ID" value="KAF0718293.1"/>
    <property type="molecule type" value="Genomic_DNA"/>
</dbReference>